<evidence type="ECO:0000256" key="2">
    <source>
        <dbReference type="ARBA" id="ARBA00023055"/>
    </source>
</evidence>
<dbReference type="PANTHER" id="PTHR10972">
    <property type="entry name" value="OXYSTEROL-BINDING PROTEIN-RELATED"/>
    <property type="match status" value="1"/>
</dbReference>
<dbReference type="GO" id="GO:0016020">
    <property type="term" value="C:membrane"/>
    <property type="evidence" value="ECO:0007669"/>
    <property type="project" value="TreeGrafter"/>
</dbReference>
<dbReference type="AlphaFoldDB" id="A0AAV6UC00"/>
<dbReference type="InterPro" id="IPR001849">
    <property type="entry name" value="PH_domain"/>
</dbReference>
<accession>A0AAV6UC00</accession>
<dbReference type="InterPro" id="IPR011993">
    <property type="entry name" value="PH-like_dom_sf"/>
</dbReference>
<dbReference type="SMART" id="SM00233">
    <property type="entry name" value="PH"/>
    <property type="match status" value="1"/>
</dbReference>
<evidence type="ECO:0000313" key="6">
    <source>
        <dbReference type="Proteomes" id="UP000827092"/>
    </source>
</evidence>
<proteinExistence type="predicted"/>
<name>A0AAV6UC00_9ARAC</name>
<sequence length="304" mass="34049">MAEASNSPALGASRSVYYSLTDDVPDLTEEEKKKLEIVMQKALEFEAEEAQKIRQILEGQLYKYTNVMKGWQYRWFVVTPDTGTLEYYMLDERRKSKPRGALNLSGAVVTPSEDDSQSFAVTATCGELYKLKANDARERQVWVDKLRTVIDASTSPDVFKGDPSGVPNSFALCQTTEEHQTSPEKTKEAPLGAGKPVVTRKDSILEINESVTHAVQCQKVLTKSIEDLPYTGPHLKCSDNRLLLLKAISSATVQSLEQCYLILRRHRQREGVKSTALSIAPSIDSLDKFRSPTKKDKKENTKNI</sequence>
<dbReference type="EMBL" id="JAFNEN010000482">
    <property type="protein sequence ID" value="KAG8182067.1"/>
    <property type="molecule type" value="Genomic_DNA"/>
</dbReference>
<dbReference type="InterPro" id="IPR000648">
    <property type="entry name" value="Oxysterol-bd"/>
</dbReference>
<keyword evidence="3" id="KW-0446">Lipid-binding</keyword>
<dbReference type="Pfam" id="PF00169">
    <property type="entry name" value="PH"/>
    <property type="match status" value="1"/>
</dbReference>
<dbReference type="GO" id="GO:0005829">
    <property type="term" value="C:cytosol"/>
    <property type="evidence" value="ECO:0007669"/>
    <property type="project" value="TreeGrafter"/>
</dbReference>
<comment type="caution">
    <text evidence="5">The sequence shown here is derived from an EMBL/GenBank/DDBJ whole genome shotgun (WGS) entry which is preliminary data.</text>
</comment>
<gene>
    <name evidence="5" type="ORF">JTE90_008603</name>
</gene>
<keyword evidence="2" id="KW-0445">Lipid transport</keyword>
<protein>
    <recommendedName>
        <fullName evidence="4">PH domain-containing protein</fullName>
    </recommendedName>
</protein>
<reference evidence="5 6" key="1">
    <citation type="journal article" date="2022" name="Nat. Ecol. Evol.">
        <title>A masculinizing supergene underlies an exaggerated male reproductive morph in a spider.</title>
        <authorList>
            <person name="Hendrickx F."/>
            <person name="De Corte Z."/>
            <person name="Sonet G."/>
            <person name="Van Belleghem S.M."/>
            <person name="Kostlbacher S."/>
            <person name="Vangestel C."/>
        </authorList>
    </citation>
    <scope>NUCLEOTIDE SEQUENCE [LARGE SCALE GENOMIC DNA]</scope>
    <source>
        <strain evidence="5">W744_W776</strain>
    </source>
</reference>
<evidence type="ECO:0000313" key="5">
    <source>
        <dbReference type="EMBL" id="KAG8182067.1"/>
    </source>
</evidence>
<dbReference type="PANTHER" id="PTHR10972:SF141">
    <property type="entry name" value="OXYSTEROL-BINDING PROTEIN"/>
    <property type="match status" value="1"/>
</dbReference>
<evidence type="ECO:0000256" key="3">
    <source>
        <dbReference type="ARBA" id="ARBA00023121"/>
    </source>
</evidence>
<keyword evidence="1" id="KW-0813">Transport</keyword>
<dbReference type="GO" id="GO:0032934">
    <property type="term" value="F:sterol binding"/>
    <property type="evidence" value="ECO:0007669"/>
    <property type="project" value="TreeGrafter"/>
</dbReference>
<dbReference type="GO" id="GO:0006869">
    <property type="term" value="P:lipid transport"/>
    <property type="evidence" value="ECO:0007669"/>
    <property type="project" value="UniProtKB-KW"/>
</dbReference>
<dbReference type="PROSITE" id="PS50003">
    <property type="entry name" value="PH_DOMAIN"/>
    <property type="match status" value="1"/>
</dbReference>
<evidence type="ECO:0000259" key="4">
    <source>
        <dbReference type="PROSITE" id="PS50003"/>
    </source>
</evidence>
<keyword evidence="6" id="KW-1185">Reference proteome</keyword>
<dbReference type="CDD" id="cd13291">
    <property type="entry name" value="PH_ORP10_ORP11"/>
    <property type="match status" value="1"/>
</dbReference>
<dbReference type="Proteomes" id="UP000827092">
    <property type="component" value="Unassembled WGS sequence"/>
</dbReference>
<organism evidence="5 6">
    <name type="scientific">Oedothorax gibbosus</name>
    <dbReference type="NCBI Taxonomy" id="931172"/>
    <lineage>
        <taxon>Eukaryota</taxon>
        <taxon>Metazoa</taxon>
        <taxon>Ecdysozoa</taxon>
        <taxon>Arthropoda</taxon>
        <taxon>Chelicerata</taxon>
        <taxon>Arachnida</taxon>
        <taxon>Araneae</taxon>
        <taxon>Araneomorphae</taxon>
        <taxon>Entelegynae</taxon>
        <taxon>Araneoidea</taxon>
        <taxon>Linyphiidae</taxon>
        <taxon>Erigoninae</taxon>
        <taxon>Oedothorax</taxon>
    </lineage>
</organism>
<dbReference type="Gene3D" id="2.30.29.30">
    <property type="entry name" value="Pleckstrin-homology domain (PH domain)/Phosphotyrosine-binding domain (PTB)"/>
    <property type="match status" value="1"/>
</dbReference>
<evidence type="ECO:0000256" key="1">
    <source>
        <dbReference type="ARBA" id="ARBA00022448"/>
    </source>
</evidence>
<dbReference type="SUPFAM" id="SSF50729">
    <property type="entry name" value="PH domain-like"/>
    <property type="match status" value="1"/>
</dbReference>
<feature type="domain" description="PH" evidence="4">
    <location>
        <begin position="54"/>
        <end position="151"/>
    </location>
</feature>